<reference evidence="9" key="1">
    <citation type="journal article" date="2023" name="Mol. Biol. Evol.">
        <title>Third-Generation Sequencing Reveals the Adaptive Role of the Epigenome in Three Deep-Sea Polychaetes.</title>
        <authorList>
            <person name="Perez M."/>
            <person name="Aroh O."/>
            <person name="Sun Y."/>
            <person name="Lan Y."/>
            <person name="Juniper S.K."/>
            <person name="Young C.R."/>
            <person name="Angers B."/>
            <person name="Qian P.Y."/>
        </authorList>
    </citation>
    <scope>NUCLEOTIDE SEQUENCE</scope>
    <source>
        <strain evidence="9">P08H-3</strain>
    </source>
</reference>
<sequence>MAVILITTLMLALVAVQGERNWNFDNTDAVRGPSHWKDSYPGCGGKRQSPVSIKTDESEQQSELEEFVLTNYDNTVPSLTLTNNGDRVKVLVNGGKPKLSGGGLGFAYEMSQFHFHWSTNNKRGSEHKIDDDEYAGELHIGHLKQGSNAADAYADPQGIAILAVLLKAGGSEDHPAYEKIFQYLDKIENASNEYEMPSFVLRDLLPSNLHKYYRYNGSRAEPPCEEAAIWTIFHEPVTLSDNQFERLRQLKNKDKFLLHNNRPVAPLYDRKIYISWRKHSKEGVADNCNGLKVSKSFIITVVIMAFLKQLT</sequence>
<dbReference type="GO" id="GO:0008270">
    <property type="term" value="F:zinc ion binding"/>
    <property type="evidence" value="ECO:0007669"/>
    <property type="project" value="InterPro"/>
</dbReference>
<dbReference type="PANTHER" id="PTHR18952:SF265">
    <property type="entry name" value="CARBONIC ANHYDRASE"/>
    <property type="match status" value="1"/>
</dbReference>
<feature type="signal peptide" evidence="7">
    <location>
        <begin position="1"/>
        <end position="18"/>
    </location>
</feature>
<dbReference type="AlphaFoldDB" id="A0AAD9KGS0"/>
<comment type="catalytic activity">
    <reaction evidence="6">
        <text>hydrogencarbonate + H(+) = CO2 + H2O</text>
        <dbReference type="Rhea" id="RHEA:10748"/>
        <dbReference type="ChEBI" id="CHEBI:15377"/>
        <dbReference type="ChEBI" id="CHEBI:15378"/>
        <dbReference type="ChEBI" id="CHEBI:16526"/>
        <dbReference type="ChEBI" id="CHEBI:17544"/>
        <dbReference type="EC" id="4.2.1.1"/>
    </reaction>
</comment>
<keyword evidence="10" id="KW-1185">Reference proteome</keyword>
<keyword evidence="7" id="KW-0732">Signal</keyword>
<dbReference type="InterPro" id="IPR036398">
    <property type="entry name" value="CA_dom_sf"/>
</dbReference>
<dbReference type="PANTHER" id="PTHR18952">
    <property type="entry name" value="CARBONIC ANHYDRASE"/>
    <property type="match status" value="1"/>
</dbReference>
<dbReference type="Gene3D" id="3.10.200.10">
    <property type="entry name" value="Alpha carbonic anhydrase"/>
    <property type="match status" value="1"/>
</dbReference>
<dbReference type="CDD" id="cd00326">
    <property type="entry name" value="alpha_CA"/>
    <property type="match status" value="1"/>
</dbReference>
<feature type="chain" id="PRO_5042274657" description="carbonic anhydrase" evidence="7">
    <location>
        <begin position="19"/>
        <end position="311"/>
    </location>
</feature>
<evidence type="ECO:0000256" key="4">
    <source>
        <dbReference type="ARBA" id="ARBA00022833"/>
    </source>
</evidence>
<evidence type="ECO:0000313" key="9">
    <source>
        <dbReference type="EMBL" id="KAK2170293.1"/>
    </source>
</evidence>
<dbReference type="EMBL" id="JAODUP010000003">
    <property type="protein sequence ID" value="KAK2170293.1"/>
    <property type="molecule type" value="Genomic_DNA"/>
</dbReference>
<dbReference type="EC" id="4.2.1.1" evidence="2"/>
<evidence type="ECO:0000256" key="1">
    <source>
        <dbReference type="ARBA" id="ARBA00010718"/>
    </source>
</evidence>
<comment type="similarity">
    <text evidence="1">Belongs to the alpha-carbonic anhydrase family.</text>
</comment>
<evidence type="ECO:0000256" key="3">
    <source>
        <dbReference type="ARBA" id="ARBA00022723"/>
    </source>
</evidence>
<dbReference type="SMART" id="SM01057">
    <property type="entry name" value="Carb_anhydrase"/>
    <property type="match status" value="1"/>
</dbReference>
<evidence type="ECO:0000256" key="7">
    <source>
        <dbReference type="SAM" id="SignalP"/>
    </source>
</evidence>
<evidence type="ECO:0000256" key="5">
    <source>
        <dbReference type="ARBA" id="ARBA00023239"/>
    </source>
</evidence>
<evidence type="ECO:0000259" key="8">
    <source>
        <dbReference type="PROSITE" id="PS51144"/>
    </source>
</evidence>
<organism evidence="9 10">
    <name type="scientific">Paralvinella palmiformis</name>
    <dbReference type="NCBI Taxonomy" id="53620"/>
    <lineage>
        <taxon>Eukaryota</taxon>
        <taxon>Metazoa</taxon>
        <taxon>Spiralia</taxon>
        <taxon>Lophotrochozoa</taxon>
        <taxon>Annelida</taxon>
        <taxon>Polychaeta</taxon>
        <taxon>Sedentaria</taxon>
        <taxon>Canalipalpata</taxon>
        <taxon>Terebellida</taxon>
        <taxon>Terebelliformia</taxon>
        <taxon>Alvinellidae</taxon>
        <taxon>Paralvinella</taxon>
    </lineage>
</organism>
<comment type="caution">
    <text evidence="9">The sequence shown here is derived from an EMBL/GenBank/DDBJ whole genome shotgun (WGS) entry which is preliminary data.</text>
</comment>
<evidence type="ECO:0000313" key="10">
    <source>
        <dbReference type="Proteomes" id="UP001208570"/>
    </source>
</evidence>
<evidence type="ECO:0000256" key="6">
    <source>
        <dbReference type="ARBA" id="ARBA00048348"/>
    </source>
</evidence>
<dbReference type="SUPFAM" id="SSF51069">
    <property type="entry name" value="Carbonic anhydrase"/>
    <property type="match status" value="1"/>
</dbReference>
<name>A0AAD9KGS0_9ANNE</name>
<dbReference type="GO" id="GO:0005886">
    <property type="term" value="C:plasma membrane"/>
    <property type="evidence" value="ECO:0007669"/>
    <property type="project" value="TreeGrafter"/>
</dbReference>
<dbReference type="Pfam" id="PF00194">
    <property type="entry name" value="Carb_anhydrase"/>
    <property type="match status" value="1"/>
</dbReference>
<accession>A0AAD9KGS0</accession>
<proteinExistence type="inferred from homology"/>
<dbReference type="InterPro" id="IPR023561">
    <property type="entry name" value="Carbonic_anhydrase_a-class"/>
</dbReference>
<dbReference type="InterPro" id="IPR001148">
    <property type="entry name" value="CA_dom"/>
</dbReference>
<evidence type="ECO:0000256" key="2">
    <source>
        <dbReference type="ARBA" id="ARBA00012925"/>
    </source>
</evidence>
<feature type="domain" description="Alpha-carbonic anhydrase" evidence="8">
    <location>
        <begin position="20"/>
        <end position="276"/>
    </location>
</feature>
<keyword evidence="4" id="KW-0862">Zinc</keyword>
<dbReference type="Proteomes" id="UP001208570">
    <property type="component" value="Unassembled WGS sequence"/>
</dbReference>
<keyword evidence="3" id="KW-0479">Metal-binding</keyword>
<gene>
    <name evidence="9" type="ORF">LSH36_3g05054</name>
</gene>
<keyword evidence="5" id="KW-0456">Lyase</keyword>
<dbReference type="PROSITE" id="PS51144">
    <property type="entry name" value="ALPHA_CA_2"/>
    <property type="match status" value="1"/>
</dbReference>
<dbReference type="GO" id="GO:0004089">
    <property type="term" value="F:carbonate dehydratase activity"/>
    <property type="evidence" value="ECO:0007669"/>
    <property type="project" value="UniProtKB-EC"/>
</dbReference>
<protein>
    <recommendedName>
        <fullName evidence="2">carbonic anhydrase</fullName>
        <ecNumber evidence="2">4.2.1.1</ecNumber>
    </recommendedName>
</protein>